<proteinExistence type="predicted"/>
<reference evidence="2" key="2">
    <citation type="submission" date="2015-01" db="EMBL/GenBank/DDBJ databases">
        <title>Evolutionary Origins and Diversification of the Mycorrhizal Mutualists.</title>
        <authorList>
            <consortium name="DOE Joint Genome Institute"/>
            <consortium name="Mycorrhizal Genomics Consortium"/>
            <person name="Kohler A."/>
            <person name="Kuo A."/>
            <person name="Nagy L.G."/>
            <person name="Floudas D."/>
            <person name="Copeland A."/>
            <person name="Barry K.W."/>
            <person name="Cichocki N."/>
            <person name="Veneault-Fourrey C."/>
            <person name="LaButti K."/>
            <person name="Lindquist E.A."/>
            <person name="Lipzen A."/>
            <person name="Lundell T."/>
            <person name="Morin E."/>
            <person name="Murat C."/>
            <person name="Riley R."/>
            <person name="Ohm R."/>
            <person name="Sun H."/>
            <person name="Tunlid A."/>
            <person name="Henrissat B."/>
            <person name="Grigoriev I.V."/>
            <person name="Hibbett D.S."/>
            <person name="Martin F."/>
        </authorList>
    </citation>
    <scope>NUCLEOTIDE SEQUENCE [LARGE SCALE GENOMIC DNA]</scope>
    <source>
        <strain evidence="2">ATCC 200175</strain>
    </source>
</reference>
<dbReference type="EMBL" id="KN819388">
    <property type="protein sequence ID" value="KIJ11067.1"/>
    <property type="molecule type" value="Genomic_DNA"/>
</dbReference>
<protein>
    <submittedName>
        <fullName evidence="1">Unplaced genomic scaffold PAXINscaffold_66, whole genome shotgun sequence</fullName>
    </submittedName>
</protein>
<accession>A0A0C9TT88</accession>
<gene>
    <name evidence="1" type="ORF">PAXINDRAFT_85071</name>
</gene>
<evidence type="ECO:0000313" key="1">
    <source>
        <dbReference type="EMBL" id="KIJ11067.1"/>
    </source>
</evidence>
<sequence length="199" mass="22184">AGIVLGPNEPHGDQLNHFLNPLINDMVGSWERGVHFNRTALHPAGRVVRSAVVCVVCDLLAAQKAAQLSGPRSHFYCSICNCSDLKTLRRTDFNSDCWKLQDKDTLQCQAEEYKNADSAVEQEKLFTKNGVCWLPLWRLPYWDPAHQLVIDAMHCILKDITGFHVCDVLCLTTTIADAPEVLPLLSRIILVPLIPPGMV</sequence>
<evidence type="ECO:0000313" key="2">
    <source>
        <dbReference type="Proteomes" id="UP000053647"/>
    </source>
</evidence>
<dbReference type="OrthoDB" id="3234349at2759"/>
<name>A0A0C9TT88_PAXIN</name>
<dbReference type="HOGENOM" id="CLU_078867_1_0_1"/>
<keyword evidence="2" id="KW-1185">Reference proteome</keyword>
<dbReference type="AlphaFoldDB" id="A0A0C9TT88"/>
<organism evidence="1 2">
    <name type="scientific">Paxillus involutus ATCC 200175</name>
    <dbReference type="NCBI Taxonomy" id="664439"/>
    <lineage>
        <taxon>Eukaryota</taxon>
        <taxon>Fungi</taxon>
        <taxon>Dikarya</taxon>
        <taxon>Basidiomycota</taxon>
        <taxon>Agaricomycotina</taxon>
        <taxon>Agaricomycetes</taxon>
        <taxon>Agaricomycetidae</taxon>
        <taxon>Boletales</taxon>
        <taxon>Paxilineae</taxon>
        <taxon>Paxillaceae</taxon>
        <taxon>Paxillus</taxon>
    </lineage>
</organism>
<dbReference type="Proteomes" id="UP000053647">
    <property type="component" value="Unassembled WGS sequence"/>
</dbReference>
<reference evidence="1 2" key="1">
    <citation type="submission" date="2014-06" db="EMBL/GenBank/DDBJ databases">
        <authorList>
            <consortium name="DOE Joint Genome Institute"/>
            <person name="Kuo A."/>
            <person name="Kohler A."/>
            <person name="Nagy L.G."/>
            <person name="Floudas D."/>
            <person name="Copeland A."/>
            <person name="Barry K.W."/>
            <person name="Cichocki N."/>
            <person name="Veneault-Fourrey C."/>
            <person name="LaButti K."/>
            <person name="Lindquist E.A."/>
            <person name="Lipzen A."/>
            <person name="Lundell T."/>
            <person name="Morin E."/>
            <person name="Murat C."/>
            <person name="Sun H."/>
            <person name="Tunlid A."/>
            <person name="Henrissat B."/>
            <person name="Grigoriev I.V."/>
            <person name="Hibbett D.S."/>
            <person name="Martin F."/>
            <person name="Nordberg H.P."/>
            <person name="Cantor M.N."/>
            <person name="Hua S.X."/>
        </authorList>
    </citation>
    <scope>NUCLEOTIDE SEQUENCE [LARGE SCALE GENOMIC DNA]</scope>
    <source>
        <strain evidence="1 2">ATCC 200175</strain>
    </source>
</reference>
<feature type="non-terminal residue" evidence="1">
    <location>
        <position position="1"/>
    </location>
</feature>